<proteinExistence type="predicted"/>
<dbReference type="GO" id="GO:0016462">
    <property type="term" value="F:pyrophosphatase activity"/>
    <property type="evidence" value="ECO:0007669"/>
    <property type="project" value="TreeGrafter"/>
</dbReference>
<dbReference type="PANTHER" id="PTHR30005:SF13">
    <property type="entry name" value="EXOPOLYPHOSPHATASE 2"/>
    <property type="match status" value="1"/>
</dbReference>
<dbReference type="Proteomes" id="UP001216390">
    <property type="component" value="Chromosome"/>
</dbReference>
<protein>
    <submittedName>
        <fullName evidence="2">Ppx/GppA phosphatase family protein</fullName>
    </submittedName>
</protein>
<name>A0AAE9YC29_9ACTN</name>
<evidence type="ECO:0000313" key="3">
    <source>
        <dbReference type="Proteomes" id="UP001216390"/>
    </source>
</evidence>
<dbReference type="InterPro" id="IPR043129">
    <property type="entry name" value="ATPase_NBD"/>
</dbReference>
<dbReference type="SUPFAM" id="SSF53067">
    <property type="entry name" value="Actin-like ATPase domain"/>
    <property type="match status" value="2"/>
</dbReference>
<dbReference type="CDD" id="cd24119">
    <property type="entry name" value="ASKHA_NBD_MtPPX2-like"/>
    <property type="match status" value="1"/>
</dbReference>
<accession>A0AAE9YC29</accession>
<dbReference type="KEGG" id="ima:PO878_06790"/>
<reference evidence="2" key="1">
    <citation type="submission" date="2023-01" db="EMBL/GenBank/DDBJ databases">
        <title>The diversity of Class Acidimicrobiia in South China Sea sediment environments and the proposal of Iamia marina sp. nov., a novel species of the genus Iamia.</title>
        <authorList>
            <person name="He Y."/>
            <person name="Tian X."/>
        </authorList>
    </citation>
    <scope>NUCLEOTIDE SEQUENCE</scope>
    <source>
        <strain evidence="2">DSM 19957</strain>
    </source>
</reference>
<evidence type="ECO:0000259" key="1">
    <source>
        <dbReference type="Pfam" id="PF02541"/>
    </source>
</evidence>
<dbReference type="EMBL" id="CP116942">
    <property type="protein sequence ID" value="WCO68433.1"/>
    <property type="molecule type" value="Genomic_DNA"/>
</dbReference>
<sequence length="314" mass="33112">MTDPSGPVAAIDCGTNSTRLLVAEPDGDGGLRALTRLMRITRLGQDVDRTGALAPEAVERTQAVLAEYRAVMDDHGVAPGDVRVAATSAARDAANRDEWFAAAEATVGARPELLTGAEEAELSFRGATTGLDPARGPFLVFDLGGGSTELAYGTTEVTSSVSLEVGCVRLTERFLEGDPPRPEELTAAISYAESWFDDVLRKMPGAATAPTVIGLAGTVTTVAAVEIGLDPYDRDRTHHFVLTKEAAEDVFRTLATEAREDRIANPGLEEARADVIVGGCCALVALYRRLGLDEVLVSESDILDGLAASVGDRR</sequence>
<dbReference type="AlphaFoldDB" id="A0AAE9YC29"/>
<dbReference type="Gene3D" id="3.30.420.150">
    <property type="entry name" value="Exopolyphosphatase. Domain 2"/>
    <property type="match status" value="1"/>
</dbReference>
<dbReference type="InterPro" id="IPR050273">
    <property type="entry name" value="GppA/Ppx_hydrolase"/>
</dbReference>
<keyword evidence="3" id="KW-1185">Reference proteome</keyword>
<dbReference type="PANTHER" id="PTHR30005">
    <property type="entry name" value="EXOPOLYPHOSPHATASE"/>
    <property type="match status" value="1"/>
</dbReference>
<evidence type="ECO:0000313" key="2">
    <source>
        <dbReference type="EMBL" id="WCO68433.1"/>
    </source>
</evidence>
<dbReference type="InterPro" id="IPR003695">
    <property type="entry name" value="Ppx_GppA_N"/>
</dbReference>
<dbReference type="Pfam" id="PF02541">
    <property type="entry name" value="Ppx-GppA"/>
    <property type="match status" value="1"/>
</dbReference>
<dbReference type="Gene3D" id="3.30.420.40">
    <property type="match status" value="1"/>
</dbReference>
<organism evidence="2 3">
    <name type="scientific">Iamia majanohamensis</name>
    <dbReference type="NCBI Taxonomy" id="467976"/>
    <lineage>
        <taxon>Bacteria</taxon>
        <taxon>Bacillati</taxon>
        <taxon>Actinomycetota</taxon>
        <taxon>Acidimicrobiia</taxon>
        <taxon>Acidimicrobiales</taxon>
        <taxon>Iamiaceae</taxon>
        <taxon>Iamia</taxon>
    </lineage>
</organism>
<gene>
    <name evidence="2" type="ORF">PO878_06790</name>
</gene>
<feature type="domain" description="Ppx/GppA phosphatase N-terminal" evidence="1">
    <location>
        <begin position="28"/>
        <end position="302"/>
    </location>
</feature>